<evidence type="ECO:0000313" key="3">
    <source>
        <dbReference type="Proteomes" id="UP000063387"/>
    </source>
</evidence>
<sequence length="263" mass="28324">MISLASRRFSGLAHGGPALFMFLLMMLPMALLSACRSQLQEQLYQGTALGTGYHITLYADLDAQERERIAVGIQSELAHLQQQRDALMGSLAAAFSGAARLPFAPPISLGDELERLLHALAVDHLTEWLTDHDVENMMVEVGGVIRTRGLPPGGGWWLSLEHAGLPEQGAGPRINLTGAALVHRQVRPTPVTIPALPRTLGISVVADTASEASRQALLLMAADQQNTTMSQVLGMDSAARLVVKTPQGVEILYTAAMEPWLEH</sequence>
<dbReference type="PATRIC" id="fig|507626.3.peg.926"/>
<dbReference type="EMBL" id="CP014226">
    <property type="protein sequence ID" value="AMD00014.1"/>
    <property type="molecule type" value="Genomic_DNA"/>
</dbReference>
<organism evidence="2 3">
    <name type="scientific">Halomonas chromatireducens</name>
    <dbReference type="NCBI Taxonomy" id="507626"/>
    <lineage>
        <taxon>Bacteria</taxon>
        <taxon>Pseudomonadati</taxon>
        <taxon>Pseudomonadota</taxon>
        <taxon>Gammaproteobacteria</taxon>
        <taxon>Oceanospirillales</taxon>
        <taxon>Halomonadaceae</taxon>
        <taxon>Halomonas</taxon>
    </lineage>
</organism>
<keyword evidence="1" id="KW-0812">Transmembrane</keyword>
<protein>
    <recommendedName>
        <fullName evidence="4">FAD:protein FMN transferase</fullName>
    </recommendedName>
</protein>
<gene>
    <name evidence="2" type="ORF">LOKO_00937</name>
</gene>
<evidence type="ECO:0000313" key="2">
    <source>
        <dbReference type="EMBL" id="AMD00014.1"/>
    </source>
</evidence>
<feature type="transmembrane region" description="Helical" evidence="1">
    <location>
        <begin position="12"/>
        <end position="32"/>
    </location>
</feature>
<dbReference type="STRING" id="507626.LOKO_00937"/>
<dbReference type="KEGG" id="hco:LOKO_00937"/>
<name>A0A0X8HCD4_9GAMM</name>
<dbReference type="SUPFAM" id="SSF143631">
    <property type="entry name" value="ApbE-like"/>
    <property type="match status" value="1"/>
</dbReference>
<dbReference type="InterPro" id="IPR003374">
    <property type="entry name" value="ApbE-like_sf"/>
</dbReference>
<keyword evidence="1" id="KW-0472">Membrane</keyword>
<dbReference type="OrthoDB" id="6157156at2"/>
<reference evidence="2 3" key="1">
    <citation type="journal article" date="2016" name="Genome Announc.">
        <title>Draft Genome Sequence of 'Halomonas chromatireducens' Strain AGD 8-3, a Haloalkaliphilic Chromate- and Selenite-Reducing Gammaproteobacterium.</title>
        <authorList>
            <person name="Sharko F.S."/>
            <person name="Shapovalova A.A."/>
            <person name="Tsygankova S.V."/>
            <person name="Komova A.V."/>
            <person name="Boulygina E.S."/>
            <person name="Teslyuk A.B."/>
            <person name="Gotovtsev P.M."/>
            <person name="Namsaraev Z.B."/>
            <person name="Khijniak T.V."/>
            <person name="Nedoluzhko A.V."/>
            <person name="Vasilov R.G."/>
        </authorList>
    </citation>
    <scope>NUCLEOTIDE SEQUENCE [LARGE SCALE GENOMIC DNA]</scope>
    <source>
        <strain evidence="2 3">AGD 8-3</strain>
    </source>
</reference>
<proteinExistence type="predicted"/>
<evidence type="ECO:0000256" key="1">
    <source>
        <dbReference type="SAM" id="Phobius"/>
    </source>
</evidence>
<reference evidence="2 3" key="2">
    <citation type="submission" date="2016-02" db="EMBL/GenBank/DDBJ databases">
        <authorList>
            <person name="Wen L."/>
            <person name="He K."/>
            <person name="Yang H."/>
        </authorList>
    </citation>
    <scope>NUCLEOTIDE SEQUENCE [LARGE SCALE GENOMIC DNA]</scope>
    <source>
        <strain evidence="2 3">AGD 8-3</strain>
    </source>
</reference>
<dbReference type="PROSITE" id="PS51257">
    <property type="entry name" value="PROKAR_LIPOPROTEIN"/>
    <property type="match status" value="1"/>
</dbReference>
<evidence type="ECO:0008006" key="4">
    <source>
        <dbReference type="Google" id="ProtNLM"/>
    </source>
</evidence>
<dbReference type="Proteomes" id="UP000063387">
    <property type="component" value="Chromosome"/>
</dbReference>
<dbReference type="AlphaFoldDB" id="A0A0X8HCD4"/>
<keyword evidence="3" id="KW-1185">Reference proteome</keyword>
<dbReference type="Gene3D" id="3.10.520.10">
    <property type="entry name" value="ApbE-like domains"/>
    <property type="match status" value="1"/>
</dbReference>
<dbReference type="RefSeq" id="WP_066445695.1">
    <property type="nucleotide sequence ID" value="NZ_CP014226.1"/>
</dbReference>
<keyword evidence="1" id="KW-1133">Transmembrane helix</keyword>
<accession>A0A0X8HCD4</accession>